<organism evidence="1 2">
    <name type="scientific">Effrenium voratum</name>
    <dbReference type="NCBI Taxonomy" id="2562239"/>
    <lineage>
        <taxon>Eukaryota</taxon>
        <taxon>Sar</taxon>
        <taxon>Alveolata</taxon>
        <taxon>Dinophyceae</taxon>
        <taxon>Suessiales</taxon>
        <taxon>Symbiodiniaceae</taxon>
        <taxon>Effrenium</taxon>
    </lineage>
</organism>
<keyword evidence="2" id="KW-1185">Reference proteome</keyword>
<protein>
    <submittedName>
        <fullName evidence="1">Uncharacterized protein</fullName>
    </submittedName>
</protein>
<proteinExistence type="predicted"/>
<comment type="caution">
    <text evidence="1">The sequence shown here is derived from an EMBL/GenBank/DDBJ whole genome shotgun (WGS) entry which is preliminary data.</text>
</comment>
<dbReference type="Proteomes" id="UP001178507">
    <property type="component" value="Unassembled WGS sequence"/>
</dbReference>
<sequence>MWADQQPVDSQPLPIAAEVFAGSLYGTDEASDDVSSIRSFLGLSLPIPRSEGWNKLFEQNIIDTDGFVKRQHRARVAKEDAALVRQASPFAKSPVSEVRQLYEARQLGAALLYAPVARLLGVY</sequence>
<dbReference type="EMBL" id="CAUJNA010001780">
    <property type="protein sequence ID" value="CAJ1388958.1"/>
    <property type="molecule type" value="Genomic_DNA"/>
</dbReference>
<gene>
    <name evidence="1" type="ORF">EVOR1521_LOCUS14688</name>
</gene>
<name>A0AA36ILJ9_9DINO</name>
<accession>A0AA36ILJ9</accession>
<evidence type="ECO:0000313" key="1">
    <source>
        <dbReference type="EMBL" id="CAJ1388958.1"/>
    </source>
</evidence>
<dbReference type="AlphaFoldDB" id="A0AA36ILJ9"/>
<reference evidence="1" key="1">
    <citation type="submission" date="2023-08" db="EMBL/GenBank/DDBJ databases">
        <authorList>
            <person name="Chen Y."/>
            <person name="Shah S."/>
            <person name="Dougan E. K."/>
            <person name="Thang M."/>
            <person name="Chan C."/>
        </authorList>
    </citation>
    <scope>NUCLEOTIDE SEQUENCE</scope>
</reference>
<evidence type="ECO:0000313" key="2">
    <source>
        <dbReference type="Proteomes" id="UP001178507"/>
    </source>
</evidence>